<proteinExistence type="predicted"/>
<sequence length="73" mass="8649">MNEYLEEHLDEMLQLLETFVNIDSGSDDKNGIDRIGDMIKDLFEEINFTVDVHVHEKYGNHLSIYHQELQKQL</sequence>
<dbReference type="RefSeq" id="WP_338024315.1">
    <property type="nucleotide sequence ID" value="NZ_JAFBDR010000016.1"/>
</dbReference>
<comment type="caution">
    <text evidence="1">The sequence shown here is derived from an EMBL/GenBank/DDBJ whole genome shotgun (WGS) entry which is preliminary data.</text>
</comment>
<keyword evidence="2" id="KW-1185">Reference proteome</keyword>
<dbReference type="SUPFAM" id="SSF53187">
    <property type="entry name" value="Zn-dependent exopeptidases"/>
    <property type="match status" value="1"/>
</dbReference>
<dbReference type="Proteomes" id="UP001296943">
    <property type="component" value="Unassembled WGS sequence"/>
</dbReference>
<gene>
    <name evidence="1" type="ORF">JOC48_002815</name>
</gene>
<protein>
    <submittedName>
        <fullName evidence="1">Acetylornithine deacetylase/succinyl-diaminopimelate desuccinylase-like protein</fullName>
    </submittedName>
</protein>
<accession>A0ABS2N2I6</accession>
<reference evidence="1 2" key="1">
    <citation type="submission" date="2021-01" db="EMBL/GenBank/DDBJ databases">
        <title>Genomic Encyclopedia of Type Strains, Phase IV (KMG-IV): sequencing the most valuable type-strain genomes for metagenomic binning, comparative biology and taxonomic classification.</title>
        <authorList>
            <person name="Goeker M."/>
        </authorList>
    </citation>
    <scope>NUCLEOTIDE SEQUENCE [LARGE SCALE GENOMIC DNA]</scope>
    <source>
        <strain evidence="1 2">DSM 23711</strain>
    </source>
</reference>
<dbReference type="EMBL" id="JAFBDR010000016">
    <property type="protein sequence ID" value="MBM7572312.1"/>
    <property type="molecule type" value="Genomic_DNA"/>
</dbReference>
<evidence type="ECO:0000313" key="2">
    <source>
        <dbReference type="Proteomes" id="UP001296943"/>
    </source>
</evidence>
<dbReference type="Gene3D" id="3.40.630.10">
    <property type="entry name" value="Zn peptidases"/>
    <property type="match status" value="1"/>
</dbReference>
<evidence type="ECO:0000313" key="1">
    <source>
        <dbReference type="EMBL" id="MBM7572312.1"/>
    </source>
</evidence>
<organism evidence="1 2">
    <name type="scientific">Aquibacillus albus</name>
    <dbReference type="NCBI Taxonomy" id="1168171"/>
    <lineage>
        <taxon>Bacteria</taxon>
        <taxon>Bacillati</taxon>
        <taxon>Bacillota</taxon>
        <taxon>Bacilli</taxon>
        <taxon>Bacillales</taxon>
        <taxon>Bacillaceae</taxon>
        <taxon>Aquibacillus</taxon>
    </lineage>
</organism>
<name>A0ABS2N2I6_9BACI</name>